<protein>
    <submittedName>
        <fullName evidence="2">Uncharacterized protein</fullName>
    </submittedName>
</protein>
<dbReference type="AlphaFoldDB" id="A0A0L6UPQ9"/>
<dbReference type="EMBL" id="LAVV01009900">
    <property type="protein sequence ID" value="KNZ49820.1"/>
    <property type="molecule type" value="Genomic_DNA"/>
</dbReference>
<sequence>MPSAAAAASETRCNPSPINSPQRAEKQGEGRQLVMDWLRSEWLATVGQLAKGETMVKTIISQLQVSRINNKIPPSKWLSKMDHGKAISNTFQRPVVFLPVEESLSFIPPTTADY</sequence>
<dbReference type="Proteomes" id="UP000037035">
    <property type="component" value="Unassembled WGS sequence"/>
</dbReference>
<feature type="region of interest" description="Disordered" evidence="1">
    <location>
        <begin position="1"/>
        <end position="30"/>
    </location>
</feature>
<evidence type="ECO:0000256" key="1">
    <source>
        <dbReference type="SAM" id="MobiDB-lite"/>
    </source>
</evidence>
<comment type="caution">
    <text evidence="2">The sequence shown here is derived from an EMBL/GenBank/DDBJ whole genome shotgun (WGS) entry which is preliminary data.</text>
</comment>
<evidence type="ECO:0000313" key="2">
    <source>
        <dbReference type="EMBL" id="KNZ49820.1"/>
    </source>
</evidence>
<organism evidence="2 3">
    <name type="scientific">Puccinia sorghi</name>
    <dbReference type="NCBI Taxonomy" id="27349"/>
    <lineage>
        <taxon>Eukaryota</taxon>
        <taxon>Fungi</taxon>
        <taxon>Dikarya</taxon>
        <taxon>Basidiomycota</taxon>
        <taxon>Pucciniomycotina</taxon>
        <taxon>Pucciniomycetes</taxon>
        <taxon>Pucciniales</taxon>
        <taxon>Pucciniaceae</taxon>
        <taxon>Puccinia</taxon>
    </lineage>
</organism>
<feature type="compositionally biased region" description="Polar residues" evidence="1">
    <location>
        <begin position="11"/>
        <end position="22"/>
    </location>
</feature>
<evidence type="ECO:0000313" key="3">
    <source>
        <dbReference type="Proteomes" id="UP000037035"/>
    </source>
</evidence>
<proteinExistence type="predicted"/>
<gene>
    <name evidence="2" type="ORF">VP01_475g3</name>
</gene>
<reference evidence="2 3" key="1">
    <citation type="submission" date="2015-08" db="EMBL/GenBank/DDBJ databases">
        <title>Next Generation Sequencing and Analysis of the Genome of Puccinia sorghi L Schw, the Causal Agent of Maize Common Rust.</title>
        <authorList>
            <person name="Rochi L."/>
            <person name="Burguener G."/>
            <person name="Darino M."/>
            <person name="Turjanski A."/>
            <person name="Kreff E."/>
            <person name="Dieguez M.J."/>
            <person name="Sacco F."/>
        </authorList>
    </citation>
    <scope>NUCLEOTIDE SEQUENCE [LARGE SCALE GENOMIC DNA]</scope>
    <source>
        <strain evidence="2 3">RO10H11247</strain>
    </source>
</reference>
<accession>A0A0L6UPQ9</accession>
<name>A0A0L6UPQ9_9BASI</name>
<dbReference type="OrthoDB" id="2507501at2759"/>
<dbReference type="VEuPathDB" id="FungiDB:VP01_475g3"/>
<keyword evidence="3" id="KW-1185">Reference proteome</keyword>